<dbReference type="Pfam" id="PF11578">
    <property type="entry name" value="DUF3237"/>
    <property type="match status" value="1"/>
</dbReference>
<sequence length="156" mass="16933">MIGEPSQVIGRPLFRMQLSIGTIMTIGGPPGNQTRLATIAGGTFEGDRLQGVVRAGGTDWQRVRADGSVLLDARIVLETHTGALIAMSYMGIRTGPPDVMVSLDRGEIVDPQRYYFRIMPTFSTADTALDWLNHIIGIGVGDRLPEGPTYAVHEIR</sequence>
<dbReference type="PANTHER" id="PTHR37315:SF1">
    <property type="entry name" value="UPF0311 PROTEIN BLR7842"/>
    <property type="match status" value="1"/>
</dbReference>
<comment type="similarity">
    <text evidence="1">Belongs to the UPF0311 family.</text>
</comment>
<protein>
    <recommendedName>
        <fullName evidence="1">UPF0311 protein H9L15_14720</fullName>
    </recommendedName>
</protein>
<dbReference type="InterPro" id="IPR020915">
    <property type="entry name" value="UPF0311"/>
</dbReference>
<reference evidence="2 3" key="1">
    <citation type="submission" date="2020-08" db="EMBL/GenBank/DDBJ databases">
        <title>Genome sequence of Sphingomonas daechungensis KACC 18115T.</title>
        <authorList>
            <person name="Hyun D.-W."/>
            <person name="Bae J.-W."/>
        </authorList>
    </citation>
    <scope>NUCLEOTIDE SEQUENCE [LARGE SCALE GENOMIC DNA]</scope>
    <source>
        <strain evidence="2 3">KACC 18115</strain>
    </source>
</reference>
<organism evidence="2 3">
    <name type="scientific">Sphingomonas daechungensis</name>
    <dbReference type="NCBI Taxonomy" id="1176646"/>
    <lineage>
        <taxon>Bacteria</taxon>
        <taxon>Pseudomonadati</taxon>
        <taxon>Pseudomonadota</taxon>
        <taxon>Alphaproteobacteria</taxon>
        <taxon>Sphingomonadales</taxon>
        <taxon>Sphingomonadaceae</taxon>
        <taxon>Sphingomonas</taxon>
    </lineage>
</organism>
<dbReference type="Gene3D" id="2.40.160.20">
    <property type="match status" value="1"/>
</dbReference>
<dbReference type="RefSeq" id="WP_187714595.1">
    <property type="nucleotide sequence ID" value="NZ_BAABJC010000001.1"/>
</dbReference>
<dbReference type="HAMAP" id="MF_00775">
    <property type="entry name" value="UPF0311"/>
    <property type="match status" value="1"/>
</dbReference>
<proteinExistence type="inferred from homology"/>
<accession>A0ABX6T0C7</accession>
<dbReference type="Proteomes" id="UP000516134">
    <property type="component" value="Chromosome"/>
</dbReference>
<evidence type="ECO:0000313" key="3">
    <source>
        <dbReference type="Proteomes" id="UP000516134"/>
    </source>
</evidence>
<gene>
    <name evidence="2" type="ORF">H9L15_14720</name>
</gene>
<name>A0ABX6T0C7_9SPHN</name>
<dbReference type="PANTHER" id="PTHR37315">
    <property type="entry name" value="UPF0311 PROTEIN BLR7842"/>
    <property type="match status" value="1"/>
</dbReference>
<dbReference type="EMBL" id="CP060780">
    <property type="protein sequence ID" value="QNP43165.1"/>
    <property type="molecule type" value="Genomic_DNA"/>
</dbReference>
<keyword evidence="3" id="KW-1185">Reference proteome</keyword>
<evidence type="ECO:0000256" key="1">
    <source>
        <dbReference type="HAMAP-Rule" id="MF_00775"/>
    </source>
</evidence>
<evidence type="ECO:0000313" key="2">
    <source>
        <dbReference type="EMBL" id="QNP43165.1"/>
    </source>
</evidence>